<keyword evidence="7" id="KW-1185">Reference proteome</keyword>
<name>A0AAU9DTC6_9LACO</name>
<reference evidence="6 7" key="1">
    <citation type="journal article" date="2023" name="Microbiol. Spectr.">
        <title>Symbiosis of Carpenter Bees with Uncharacterized Lactic Acid Bacteria Showing NAD Auxotrophy.</title>
        <authorList>
            <person name="Kawasaki S."/>
            <person name="Ozawa K."/>
            <person name="Mori T."/>
            <person name="Yamamoto A."/>
            <person name="Ito M."/>
            <person name="Ohkuma M."/>
            <person name="Sakamoto M."/>
            <person name="Matsutani M."/>
        </authorList>
    </citation>
    <scope>NUCLEOTIDE SEQUENCE [LARGE SCALE GENOMIC DNA]</scope>
    <source>
        <strain evidence="6 7">KimC2</strain>
    </source>
</reference>
<protein>
    <submittedName>
        <fullName evidence="6">ABC transporter</fullName>
    </submittedName>
</protein>
<dbReference type="KEGG" id="xak:KIMC2_15800"/>
<evidence type="ECO:0000256" key="3">
    <source>
        <dbReference type="ARBA" id="ARBA00022741"/>
    </source>
</evidence>
<dbReference type="InterPro" id="IPR027417">
    <property type="entry name" value="P-loop_NTPase"/>
</dbReference>
<dbReference type="GO" id="GO:0016887">
    <property type="term" value="F:ATP hydrolysis activity"/>
    <property type="evidence" value="ECO:0007669"/>
    <property type="project" value="InterPro"/>
</dbReference>
<dbReference type="Proteomes" id="UP001321804">
    <property type="component" value="Chromosome"/>
</dbReference>
<evidence type="ECO:0000256" key="4">
    <source>
        <dbReference type="ARBA" id="ARBA00022840"/>
    </source>
</evidence>
<dbReference type="SUPFAM" id="SSF52540">
    <property type="entry name" value="P-loop containing nucleoside triphosphate hydrolases"/>
    <property type="match status" value="1"/>
</dbReference>
<comment type="similarity">
    <text evidence="1">Belongs to the ABC transporter superfamily.</text>
</comment>
<dbReference type="AlphaFoldDB" id="A0AAU9DTC6"/>
<dbReference type="InterPro" id="IPR003593">
    <property type="entry name" value="AAA+_ATPase"/>
</dbReference>
<keyword evidence="4" id="KW-0067">ATP-binding</keyword>
<proteinExistence type="inferred from homology"/>
<dbReference type="RefSeq" id="WP_317695712.1">
    <property type="nucleotide sequence ID" value="NZ_AP026801.1"/>
</dbReference>
<evidence type="ECO:0000256" key="2">
    <source>
        <dbReference type="ARBA" id="ARBA00022448"/>
    </source>
</evidence>
<dbReference type="PANTHER" id="PTHR43335:SF4">
    <property type="entry name" value="ABC TRANSPORTER, ATP-BINDING PROTEIN"/>
    <property type="match status" value="1"/>
</dbReference>
<evidence type="ECO:0000313" key="7">
    <source>
        <dbReference type="Proteomes" id="UP001321804"/>
    </source>
</evidence>
<organism evidence="6 7">
    <name type="scientific">Xylocopilactobacillus apis</name>
    <dbReference type="NCBI Taxonomy" id="2932183"/>
    <lineage>
        <taxon>Bacteria</taxon>
        <taxon>Bacillati</taxon>
        <taxon>Bacillota</taxon>
        <taxon>Bacilli</taxon>
        <taxon>Lactobacillales</taxon>
        <taxon>Lactobacillaceae</taxon>
        <taxon>Xylocopilactobacillus</taxon>
    </lineage>
</organism>
<dbReference type="PANTHER" id="PTHR43335">
    <property type="entry name" value="ABC TRANSPORTER, ATP-BINDING PROTEIN"/>
    <property type="match status" value="1"/>
</dbReference>
<gene>
    <name evidence="6" type="ORF">KIMC2_15800</name>
</gene>
<dbReference type="Pfam" id="PF00005">
    <property type="entry name" value="ABC_tran"/>
    <property type="match status" value="1"/>
</dbReference>
<sequence>MILKIDNLTKVYGKRVILDQLSLEVEEPQIIALVAPNGTGKTTLLNIMCDLEGYQAGKIEILDRPNTDRHIFAEMTYMQDNSILYDELTGMDHLKFIASMYHKTQQDIAVTAHLVGVEDYLNKSVGKYSLGMKQHLLFAMGILPEPKVFLLDEPLNGLDPDSVINVRNILKEMAKSGTTILFSSHNLGEVVKLTDNILFLHEGKLKSEKDIFENKEKWTLVVEAVNPLEAYLQDHNLDYQILSPHKIEITTTQDLLAQIKNFLEEQNLALWDTQKTDWDLEQIYLDLFEKTSS</sequence>
<evidence type="ECO:0000313" key="6">
    <source>
        <dbReference type="EMBL" id="BDR57018.1"/>
    </source>
</evidence>
<keyword evidence="2" id="KW-0813">Transport</keyword>
<dbReference type="CDD" id="cd03230">
    <property type="entry name" value="ABC_DR_subfamily_A"/>
    <property type="match status" value="1"/>
</dbReference>
<dbReference type="GO" id="GO:0005524">
    <property type="term" value="F:ATP binding"/>
    <property type="evidence" value="ECO:0007669"/>
    <property type="project" value="UniProtKB-KW"/>
</dbReference>
<dbReference type="PROSITE" id="PS50893">
    <property type="entry name" value="ABC_TRANSPORTER_2"/>
    <property type="match status" value="1"/>
</dbReference>
<dbReference type="SMART" id="SM00382">
    <property type="entry name" value="AAA"/>
    <property type="match status" value="1"/>
</dbReference>
<accession>A0AAU9DTC6</accession>
<dbReference type="Gene3D" id="3.40.50.300">
    <property type="entry name" value="P-loop containing nucleotide triphosphate hydrolases"/>
    <property type="match status" value="1"/>
</dbReference>
<keyword evidence="3" id="KW-0547">Nucleotide-binding</keyword>
<dbReference type="EMBL" id="AP026801">
    <property type="protein sequence ID" value="BDR57018.1"/>
    <property type="molecule type" value="Genomic_DNA"/>
</dbReference>
<dbReference type="InterPro" id="IPR003439">
    <property type="entry name" value="ABC_transporter-like_ATP-bd"/>
</dbReference>
<evidence type="ECO:0000256" key="1">
    <source>
        <dbReference type="ARBA" id="ARBA00005417"/>
    </source>
</evidence>
<feature type="domain" description="ABC transporter" evidence="5">
    <location>
        <begin position="3"/>
        <end position="227"/>
    </location>
</feature>
<evidence type="ECO:0000259" key="5">
    <source>
        <dbReference type="PROSITE" id="PS50893"/>
    </source>
</evidence>